<dbReference type="KEGG" id="amg:AMEC673_02335"/>
<sequence>MSTFGELGAALVIKNQKIRSSFNMSFWQIIIFIVLFSLTLLPALIALTSKKAKGIHKLAWGAISLFFSWLGFLIYYFFAIRGMSKQST</sequence>
<reference evidence="3" key="1">
    <citation type="journal article" date="2012" name="Sci. Rep.">
        <title>Genomes of surface isolates of Alteromonas macleodii: the life of a widespread marine opportunistic copiotroph.</title>
        <authorList>
            <person name="Lopez-Perez M."/>
            <person name="Gonzaga A."/>
            <person name="Martin-Cuadrado A.B."/>
            <person name="Onyshchenko O."/>
            <person name="Ghavidel A."/>
            <person name="Ghai R."/>
            <person name="Rodriguez-Valera F."/>
        </authorList>
    </citation>
    <scope>NUCLEOTIDE SEQUENCE [LARGE SCALE GENOMIC DNA]</scope>
    <source>
        <strain evidence="3">English Channel 673</strain>
    </source>
</reference>
<keyword evidence="1" id="KW-0812">Transmembrane</keyword>
<evidence type="ECO:0008006" key="4">
    <source>
        <dbReference type="Google" id="ProtNLM"/>
    </source>
</evidence>
<protein>
    <recommendedName>
        <fullName evidence="4">Cardiolipin synthase N-terminal domain-containing protein</fullName>
    </recommendedName>
</protein>
<organism evidence="2 3">
    <name type="scientific">Alteromonas macleodii (strain English Channel 673)</name>
    <dbReference type="NCBI Taxonomy" id="1004788"/>
    <lineage>
        <taxon>Bacteria</taxon>
        <taxon>Pseudomonadati</taxon>
        <taxon>Pseudomonadota</taxon>
        <taxon>Gammaproteobacteria</taxon>
        <taxon>Alteromonadales</taxon>
        <taxon>Alteromonadaceae</taxon>
        <taxon>Alteromonas/Salinimonas group</taxon>
        <taxon>Alteromonas</taxon>
    </lineage>
</organism>
<keyword evidence="1" id="KW-0472">Membrane</keyword>
<accession>A0AB32ZUK6</accession>
<feature type="transmembrane region" description="Helical" evidence="1">
    <location>
        <begin position="58"/>
        <end position="78"/>
    </location>
</feature>
<dbReference type="Proteomes" id="UP000006296">
    <property type="component" value="Chromosome"/>
</dbReference>
<dbReference type="EMBL" id="CP003844">
    <property type="protein sequence ID" value="AFT73170.1"/>
    <property type="molecule type" value="Genomic_DNA"/>
</dbReference>
<gene>
    <name evidence="2" type="ordered locus">AMEC673_02335</name>
</gene>
<evidence type="ECO:0000313" key="3">
    <source>
        <dbReference type="Proteomes" id="UP000006296"/>
    </source>
</evidence>
<keyword evidence="1" id="KW-1133">Transmembrane helix</keyword>
<dbReference type="AlphaFoldDB" id="A0AB32ZUK6"/>
<evidence type="ECO:0000256" key="1">
    <source>
        <dbReference type="SAM" id="Phobius"/>
    </source>
</evidence>
<feature type="transmembrane region" description="Helical" evidence="1">
    <location>
        <begin position="26"/>
        <end position="46"/>
    </location>
</feature>
<name>A0AB32ZUK6_ALTME</name>
<proteinExistence type="predicted"/>
<dbReference type="RefSeq" id="WP_014975553.1">
    <property type="nucleotide sequence ID" value="NC_018678.1"/>
</dbReference>
<evidence type="ECO:0000313" key="2">
    <source>
        <dbReference type="EMBL" id="AFT73170.1"/>
    </source>
</evidence>